<dbReference type="eggNOG" id="COG0062">
    <property type="taxonomic scope" value="Bacteria"/>
</dbReference>
<dbReference type="InterPro" id="IPR017953">
    <property type="entry name" value="Carbohydrate_kinase_pred_CS"/>
</dbReference>
<evidence type="ECO:0000259" key="21">
    <source>
        <dbReference type="PROSITE" id="PS51385"/>
    </source>
</evidence>
<evidence type="ECO:0000256" key="12">
    <source>
        <dbReference type="ARBA" id="ARBA00023239"/>
    </source>
</evidence>
<comment type="similarity">
    <text evidence="18">Belongs to the NnrE/AIBP family.</text>
</comment>
<evidence type="ECO:0000259" key="20">
    <source>
        <dbReference type="PROSITE" id="PS51383"/>
    </source>
</evidence>
<dbReference type="NCBIfam" id="TIGR00196">
    <property type="entry name" value="yjeF_cterm"/>
    <property type="match status" value="1"/>
</dbReference>
<feature type="binding site" evidence="17">
    <location>
        <position position="323"/>
    </location>
    <ligand>
        <name>(6S)-NADPHX</name>
        <dbReference type="ChEBI" id="CHEBI:64076"/>
    </ligand>
</feature>
<dbReference type="Pfam" id="PF03853">
    <property type="entry name" value="YjeF_N"/>
    <property type="match status" value="1"/>
</dbReference>
<comment type="cofactor">
    <cofactor evidence="17">
        <name>Mg(2+)</name>
        <dbReference type="ChEBI" id="CHEBI:18420"/>
    </cofactor>
</comment>
<dbReference type="NCBIfam" id="TIGR00197">
    <property type="entry name" value="yjeF_nterm"/>
    <property type="match status" value="1"/>
</dbReference>
<dbReference type="GO" id="GO:0110051">
    <property type="term" value="P:metabolite repair"/>
    <property type="evidence" value="ECO:0007669"/>
    <property type="project" value="TreeGrafter"/>
</dbReference>
<evidence type="ECO:0000256" key="3">
    <source>
        <dbReference type="ARBA" id="ARBA00006001"/>
    </source>
</evidence>
<dbReference type="PANTHER" id="PTHR12592:SF0">
    <property type="entry name" value="ATP-DEPENDENT (S)-NAD(P)H-HYDRATE DEHYDRATASE"/>
    <property type="match status" value="1"/>
</dbReference>
<dbReference type="PATRIC" id="fig|1150600.3.peg.4082"/>
<dbReference type="EMBL" id="AQPN01000145">
    <property type="protein sequence ID" value="EOR92612.1"/>
    <property type="molecule type" value="Genomic_DNA"/>
</dbReference>
<evidence type="ECO:0000256" key="2">
    <source>
        <dbReference type="ARBA" id="ARBA00000909"/>
    </source>
</evidence>
<dbReference type="SUPFAM" id="SSF53613">
    <property type="entry name" value="Ribokinase-like"/>
    <property type="match status" value="1"/>
</dbReference>
<comment type="caution">
    <text evidence="18">Lacks conserved residue(s) required for the propagation of feature annotation.</text>
</comment>
<gene>
    <name evidence="18" type="primary">nnrE</name>
    <name evidence="17" type="synonym">nnrD</name>
    <name evidence="22" type="ORF">ADIARSV_4124</name>
</gene>
<accession>R9GLA3</accession>
<keyword evidence="9 18" id="KW-0630">Potassium</keyword>
<evidence type="ECO:0000256" key="9">
    <source>
        <dbReference type="ARBA" id="ARBA00022958"/>
    </source>
</evidence>
<evidence type="ECO:0000256" key="11">
    <source>
        <dbReference type="ARBA" id="ARBA00023235"/>
    </source>
</evidence>
<comment type="caution">
    <text evidence="22">The sequence shown here is derived from an EMBL/GenBank/DDBJ whole genome shotgun (WGS) entry which is preliminary data.</text>
</comment>
<dbReference type="EC" id="5.1.99.6" evidence="19"/>
<comment type="function">
    <text evidence="18">Catalyzes the epimerization of the S- and R-forms of NAD(P)HX, a damaged form of NAD(P)H that is a result of enzymatic or heat-dependent hydration. This is a prerequisite for the S-specific NAD(P)H-hydrate dehydratase to allow the repair of both epimers of NAD(P)HX.</text>
</comment>
<dbReference type="STRING" id="1150600.ADIARSV_4124"/>
<dbReference type="OrthoDB" id="9806925at2"/>
<comment type="function">
    <text evidence="14 19">Bifunctional enzyme that catalyzes the epimerization of the S- and R-forms of NAD(P)HX and the dehydration of the S-form of NAD(P)HX at the expense of ADP, which is converted to AMP. This allows the repair of both epimers of NAD(P)HX, a damaged form of NAD(P)H that is a result of enzymatic or heat-dependent hydration.</text>
</comment>
<evidence type="ECO:0000256" key="19">
    <source>
        <dbReference type="PIRNR" id="PIRNR017184"/>
    </source>
</evidence>
<dbReference type="GO" id="GO:0052856">
    <property type="term" value="F:NAD(P)HX epimerase activity"/>
    <property type="evidence" value="ECO:0007669"/>
    <property type="project" value="UniProtKB-UniRule"/>
</dbReference>
<comment type="catalytic activity">
    <reaction evidence="15 17 19">
        <text>(6S)-NADHX + ADP = AMP + phosphate + NADH + H(+)</text>
        <dbReference type="Rhea" id="RHEA:32223"/>
        <dbReference type="ChEBI" id="CHEBI:15378"/>
        <dbReference type="ChEBI" id="CHEBI:43474"/>
        <dbReference type="ChEBI" id="CHEBI:57945"/>
        <dbReference type="ChEBI" id="CHEBI:64074"/>
        <dbReference type="ChEBI" id="CHEBI:456215"/>
        <dbReference type="ChEBI" id="CHEBI:456216"/>
        <dbReference type="EC" id="4.2.1.136"/>
    </reaction>
</comment>
<evidence type="ECO:0000256" key="16">
    <source>
        <dbReference type="ARBA" id="ARBA00049209"/>
    </source>
</evidence>
<organism evidence="22 23">
    <name type="scientific">Arcticibacter svalbardensis MN12-7</name>
    <dbReference type="NCBI Taxonomy" id="1150600"/>
    <lineage>
        <taxon>Bacteria</taxon>
        <taxon>Pseudomonadati</taxon>
        <taxon>Bacteroidota</taxon>
        <taxon>Sphingobacteriia</taxon>
        <taxon>Sphingobacteriales</taxon>
        <taxon>Sphingobacteriaceae</taxon>
        <taxon>Arcticibacter</taxon>
    </lineage>
</organism>
<feature type="binding site" evidence="17">
    <location>
        <position position="439"/>
    </location>
    <ligand>
        <name>(6S)-NADPHX</name>
        <dbReference type="ChEBI" id="CHEBI:64076"/>
    </ligand>
</feature>
<evidence type="ECO:0000256" key="7">
    <source>
        <dbReference type="ARBA" id="ARBA00022840"/>
    </source>
</evidence>
<dbReference type="PROSITE" id="PS51385">
    <property type="entry name" value="YJEF_N"/>
    <property type="match status" value="1"/>
</dbReference>
<feature type="domain" description="YjeF N-terminal" evidence="21">
    <location>
        <begin position="10"/>
        <end position="218"/>
    </location>
</feature>
<feature type="binding site" evidence="18">
    <location>
        <position position="127"/>
    </location>
    <ligand>
        <name>K(+)</name>
        <dbReference type="ChEBI" id="CHEBI:29103"/>
    </ligand>
</feature>
<dbReference type="PROSITE" id="PS01050">
    <property type="entry name" value="YJEF_C_2"/>
    <property type="match status" value="1"/>
</dbReference>
<evidence type="ECO:0000256" key="8">
    <source>
        <dbReference type="ARBA" id="ARBA00022857"/>
    </source>
</evidence>
<feature type="binding site" evidence="17">
    <location>
        <begin position="409"/>
        <end position="413"/>
    </location>
    <ligand>
        <name>AMP</name>
        <dbReference type="ChEBI" id="CHEBI:456215"/>
    </ligand>
</feature>
<evidence type="ECO:0000256" key="5">
    <source>
        <dbReference type="ARBA" id="ARBA00022723"/>
    </source>
</evidence>
<comment type="subunit">
    <text evidence="17">Homotetramer.</text>
</comment>
<evidence type="ECO:0000256" key="17">
    <source>
        <dbReference type="HAMAP-Rule" id="MF_01965"/>
    </source>
</evidence>
<dbReference type="InterPro" id="IPR030677">
    <property type="entry name" value="Nnr"/>
</dbReference>
<comment type="function">
    <text evidence="17">Catalyzes the dehydration of the S-form of NAD(P)HX at the expense of ADP, which is converted to AMP. Together with NAD(P)HX epimerase, which catalyzes the epimerization of the S- and R-forms, the enzyme allows the repair of both epimers of NAD(P)HX, a damaged form of NAD(P)H that is a result of enzymatic or heat-dependent hydration.</text>
</comment>
<dbReference type="HAMAP" id="MF_01965">
    <property type="entry name" value="NADHX_dehydratase"/>
    <property type="match status" value="1"/>
</dbReference>
<keyword evidence="23" id="KW-1185">Reference proteome</keyword>
<comment type="similarity">
    <text evidence="17">Belongs to the NnrD/CARKD family.</text>
</comment>
<evidence type="ECO:0000256" key="6">
    <source>
        <dbReference type="ARBA" id="ARBA00022741"/>
    </source>
</evidence>
<feature type="binding site" evidence="17">
    <location>
        <position position="374"/>
    </location>
    <ligand>
        <name>(6S)-NADPHX</name>
        <dbReference type="ChEBI" id="CHEBI:64076"/>
    </ligand>
</feature>
<dbReference type="Pfam" id="PF01256">
    <property type="entry name" value="Carb_kinase"/>
    <property type="match status" value="1"/>
</dbReference>
<evidence type="ECO:0000256" key="13">
    <source>
        <dbReference type="ARBA" id="ARBA00023268"/>
    </source>
</evidence>
<keyword evidence="13" id="KW-0511">Multifunctional enzyme</keyword>
<keyword evidence="5 18" id="KW-0479">Metal-binding</keyword>
<dbReference type="GO" id="GO:0046496">
    <property type="term" value="P:nicotinamide nucleotide metabolic process"/>
    <property type="evidence" value="ECO:0007669"/>
    <property type="project" value="UniProtKB-UniRule"/>
</dbReference>
<feature type="binding site" evidence="17">
    <location>
        <position position="438"/>
    </location>
    <ligand>
        <name>AMP</name>
        <dbReference type="ChEBI" id="CHEBI:456215"/>
    </ligand>
</feature>
<feature type="binding site" evidence="18">
    <location>
        <begin position="131"/>
        <end position="137"/>
    </location>
    <ligand>
        <name>(6S)-NADPHX</name>
        <dbReference type="ChEBI" id="CHEBI:64076"/>
    </ligand>
</feature>
<dbReference type="RefSeq" id="WP_016197342.1">
    <property type="nucleotide sequence ID" value="NZ_AQPN01000145.1"/>
</dbReference>
<comment type="similarity">
    <text evidence="4 19">In the C-terminal section; belongs to the NnrD/CARKD family.</text>
</comment>
<feature type="domain" description="YjeF C-terminal" evidence="20">
    <location>
        <begin position="228"/>
        <end position="494"/>
    </location>
</feature>
<dbReference type="GO" id="GO:0046872">
    <property type="term" value="F:metal ion binding"/>
    <property type="evidence" value="ECO:0007669"/>
    <property type="project" value="UniProtKB-UniRule"/>
</dbReference>
<dbReference type="SUPFAM" id="SSF64153">
    <property type="entry name" value="YjeF N-terminal domain-like"/>
    <property type="match status" value="1"/>
</dbReference>
<dbReference type="InterPro" id="IPR029056">
    <property type="entry name" value="Ribokinase-like"/>
</dbReference>
<comment type="catalytic activity">
    <reaction evidence="1 18 19">
        <text>(6R)-NADHX = (6S)-NADHX</text>
        <dbReference type="Rhea" id="RHEA:32215"/>
        <dbReference type="ChEBI" id="CHEBI:64074"/>
        <dbReference type="ChEBI" id="CHEBI:64075"/>
        <dbReference type="EC" id="5.1.99.6"/>
    </reaction>
</comment>
<dbReference type="AlphaFoldDB" id="R9GLA3"/>
<dbReference type="CDD" id="cd01171">
    <property type="entry name" value="YXKO-related"/>
    <property type="match status" value="1"/>
</dbReference>
<feature type="binding site" evidence="18">
    <location>
        <begin position="59"/>
        <end position="63"/>
    </location>
    <ligand>
        <name>(6S)-NADPHX</name>
        <dbReference type="ChEBI" id="CHEBI:64076"/>
    </ligand>
</feature>
<dbReference type="EC" id="4.2.1.136" evidence="19"/>
<evidence type="ECO:0000256" key="18">
    <source>
        <dbReference type="HAMAP-Rule" id="MF_01966"/>
    </source>
</evidence>
<evidence type="ECO:0000256" key="4">
    <source>
        <dbReference type="ARBA" id="ARBA00009524"/>
    </source>
</evidence>
<dbReference type="PROSITE" id="PS51383">
    <property type="entry name" value="YJEF_C_3"/>
    <property type="match status" value="1"/>
</dbReference>
<comment type="cofactor">
    <cofactor evidence="18 19">
        <name>K(+)</name>
        <dbReference type="ChEBI" id="CHEBI:29103"/>
    </cofactor>
    <text evidence="18 19">Binds 1 potassium ion per subunit.</text>
</comment>
<keyword evidence="10 17" id="KW-0520">NAD</keyword>
<evidence type="ECO:0000256" key="10">
    <source>
        <dbReference type="ARBA" id="ARBA00023027"/>
    </source>
</evidence>
<keyword evidence="8 17" id="KW-0521">NADP</keyword>
<feature type="binding site" evidence="18">
    <location>
        <position position="160"/>
    </location>
    <ligand>
        <name>(6S)-NADPHX</name>
        <dbReference type="ChEBI" id="CHEBI:64076"/>
    </ligand>
</feature>
<dbReference type="eggNOG" id="COG0063">
    <property type="taxonomic scope" value="Bacteria"/>
</dbReference>
<dbReference type="PIRSF" id="PIRSF017184">
    <property type="entry name" value="Nnr"/>
    <property type="match status" value="1"/>
</dbReference>
<dbReference type="InterPro" id="IPR036652">
    <property type="entry name" value="YjeF_N_dom_sf"/>
</dbReference>
<comment type="catalytic activity">
    <reaction evidence="16 17 19">
        <text>(6S)-NADPHX + ADP = AMP + phosphate + NADPH + H(+)</text>
        <dbReference type="Rhea" id="RHEA:32235"/>
        <dbReference type="ChEBI" id="CHEBI:15378"/>
        <dbReference type="ChEBI" id="CHEBI:43474"/>
        <dbReference type="ChEBI" id="CHEBI:57783"/>
        <dbReference type="ChEBI" id="CHEBI:64076"/>
        <dbReference type="ChEBI" id="CHEBI:456215"/>
        <dbReference type="ChEBI" id="CHEBI:456216"/>
        <dbReference type="EC" id="4.2.1.136"/>
    </reaction>
</comment>
<dbReference type="HAMAP" id="MF_01966">
    <property type="entry name" value="NADHX_epimerase"/>
    <property type="match status" value="1"/>
</dbReference>
<dbReference type="GO" id="GO:0005524">
    <property type="term" value="F:ATP binding"/>
    <property type="evidence" value="ECO:0007669"/>
    <property type="project" value="UniProtKB-UniRule"/>
</dbReference>
<feature type="binding site" evidence="18">
    <location>
        <position position="163"/>
    </location>
    <ligand>
        <name>K(+)</name>
        <dbReference type="ChEBI" id="CHEBI:29103"/>
    </ligand>
</feature>
<dbReference type="Proteomes" id="UP000014174">
    <property type="component" value="Unassembled WGS sequence"/>
</dbReference>
<comment type="catalytic activity">
    <reaction evidence="2 18 19">
        <text>(6R)-NADPHX = (6S)-NADPHX</text>
        <dbReference type="Rhea" id="RHEA:32227"/>
        <dbReference type="ChEBI" id="CHEBI:64076"/>
        <dbReference type="ChEBI" id="CHEBI:64077"/>
        <dbReference type="EC" id="5.1.99.6"/>
    </reaction>
</comment>
<keyword evidence="6 17" id="KW-0547">Nucleotide-binding</keyword>
<dbReference type="Gene3D" id="3.40.1190.20">
    <property type="match status" value="1"/>
</dbReference>
<keyword evidence="12 17" id="KW-0456">Lyase</keyword>
<sequence>MENILSAAQMRDTDAHTCTTFNLSSLQLMEQASQSFVKAFSRTYPERYLKIAVYCGTGNNGGDGLAIARLLYQEGYNHLDVKIARFSDKSSDDFDANLVDIESSHIPVAELKHAAELDVEEAELIIDALIGSGLNKPLEGELRMLVEKINKLDKVVVAVDIPTGFKSEGAMKLSDTVLVADLVISFQRAKVNFFLPESAGFIREIKVVDIGLNEHYIQSLQTPYYLITQKDITSRLKRRAKFTHKGTYGHALIIAGAPKTMGAALLSAEACMCTGAGLTTACVPEEGLTALNTRVPEVMAILNENVNEDLTWKTYQAVGIGPGIGSSPESLALLTKTLKEYNKPVVIDADALNLIGQHHELMQIIPEGSVLTPHVKEFDRLFGEHVSWWDRVVTGIDRAKTMGCTILLKNQYTMIFTRDGKCLFNPTGSPAMASGGMGDVLTGIITSFIAQGYSPEDAVILGAYIHGAAGEEGNDYVVPASSLIKRLPATIATNYST</sequence>
<feature type="binding site" evidence="17">
    <location>
        <position position="263"/>
    </location>
    <ligand>
        <name>(6S)-NADPHX</name>
        <dbReference type="ChEBI" id="CHEBI:64076"/>
    </ligand>
</feature>
<reference evidence="22 23" key="1">
    <citation type="journal article" date="2013" name="Genome Announc.">
        <title>Draft Genome Sequence of Arcticibacter svalbardensis Strain MN12-7T, a Member of the Family Sphingobacteriaceae Isolated from an Arctic Soil Sample.</title>
        <authorList>
            <person name="Shivaji S."/>
            <person name="Ara S."/>
            <person name="Prasad S."/>
            <person name="Manasa B.P."/>
            <person name="Begum Z."/>
            <person name="Singh A."/>
            <person name="Kumar Pinnaka A."/>
        </authorList>
    </citation>
    <scope>NUCLEOTIDE SEQUENCE [LARGE SCALE GENOMIC DNA]</scope>
    <source>
        <strain evidence="22 23">MN12-7</strain>
    </source>
</reference>
<keyword evidence="11 18" id="KW-0413">Isomerase</keyword>
<evidence type="ECO:0000256" key="1">
    <source>
        <dbReference type="ARBA" id="ARBA00000013"/>
    </source>
</evidence>
<dbReference type="GO" id="GO:0052855">
    <property type="term" value="F:ADP-dependent NAD(P)H-hydrate dehydratase activity"/>
    <property type="evidence" value="ECO:0007669"/>
    <property type="project" value="UniProtKB-UniRule"/>
</dbReference>
<name>R9GLA3_9SPHI</name>
<protein>
    <recommendedName>
        <fullName evidence="19">Bifunctional NAD(P)H-hydrate repair enzyme</fullName>
    </recommendedName>
    <alternativeName>
        <fullName evidence="19">Nicotinamide nucleotide repair protein</fullName>
    </alternativeName>
    <domain>
        <recommendedName>
            <fullName evidence="19">ADP-dependent (S)-NAD(P)H-hydrate dehydratase</fullName>
            <ecNumber evidence="19">4.2.1.136</ecNumber>
        </recommendedName>
        <alternativeName>
            <fullName evidence="19">ADP-dependent NAD(P)HX dehydratase</fullName>
        </alternativeName>
    </domain>
    <domain>
        <recommendedName>
            <fullName evidence="19">NAD(P)H-hydrate epimerase</fullName>
            <ecNumber evidence="19">5.1.99.6</ecNumber>
        </recommendedName>
    </domain>
</protein>
<evidence type="ECO:0000256" key="15">
    <source>
        <dbReference type="ARBA" id="ARBA00048238"/>
    </source>
</evidence>
<evidence type="ECO:0000313" key="22">
    <source>
        <dbReference type="EMBL" id="EOR92612.1"/>
    </source>
</evidence>
<evidence type="ECO:0000256" key="14">
    <source>
        <dbReference type="ARBA" id="ARBA00025153"/>
    </source>
</evidence>
<proteinExistence type="inferred from homology"/>
<evidence type="ECO:0000313" key="23">
    <source>
        <dbReference type="Proteomes" id="UP000014174"/>
    </source>
</evidence>
<dbReference type="InterPro" id="IPR000631">
    <property type="entry name" value="CARKD"/>
</dbReference>
<dbReference type="InterPro" id="IPR004443">
    <property type="entry name" value="YjeF_N_dom"/>
</dbReference>
<dbReference type="PANTHER" id="PTHR12592">
    <property type="entry name" value="ATP-DEPENDENT (S)-NAD(P)H-HYDRATE DEHYDRATASE FAMILY MEMBER"/>
    <property type="match status" value="1"/>
</dbReference>
<keyword evidence="7 17" id="KW-0067">ATP-binding</keyword>
<comment type="similarity">
    <text evidence="3 19">In the N-terminal section; belongs to the NnrE/AIBP family.</text>
</comment>
<feature type="binding site" evidence="18">
    <location>
        <position position="60"/>
    </location>
    <ligand>
        <name>K(+)</name>
        <dbReference type="ChEBI" id="CHEBI:29103"/>
    </ligand>
</feature>
<dbReference type="Gene3D" id="3.40.50.10260">
    <property type="entry name" value="YjeF N-terminal domain"/>
    <property type="match status" value="1"/>
</dbReference>